<keyword evidence="4" id="KW-0133">Cell shape</keyword>
<gene>
    <name evidence="9" type="ORF">IDJ75_14840</name>
</gene>
<reference evidence="9 10" key="1">
    <citation type="submission" date="2020-09" db="EMBL/GenBank/DDBJ databases">
        <title>Novel species of Mucilaginibacter isolated from a glacier on the Tibetan Plateau.</title>
        <authorList>
            <person name="Liu Q."/>
            <person name="Xin Y.-H."/>
        </authorList>
    </citation>
    <scope>NUCLEOTIDE SEQUENCE [LARGE SCALE GENOMIC DNA]</scope>
    <source>
        <strain evidence="9 10">CGMCC 1.13878</strain>
    </source>
</reference>
<comment type="pathway">
    <text evidence="1">Cell wall biogenesis; peptidoglycan biosynthesis.</text>
</comment>
<evidence type="ECO:0000313" key="10">
    <source>
        <dbReference type="Proteomes" id="UP000618754"/>
    </source>
</evidence>
<dbReference type="InterPro" id="IPR005490">
    <property type="entry name" value="LD_TPept_cat_dom"/>
</dbReference>
<name>A0ABR7X7M4_9SPHI</name>
<feature type="domain" description="L,D-transpeptidase scaffold" evidence="8">
    <location>
        <begin position="65"/>
        <end position="207"/>
    </location>
</feature>
<comment type="caution">
    <text evidence="9">The sequence shown here is derived from an EMBL/GenBank/DDBJ whole genome shotgun (WGS) entry which is preliminary data.</text>
</comment>
<sequence length="481" mass="54883">MEIKKLLRLPLKVAFSLAALLLVLLFTQPLYAVPRAQQTEEKDLASEIRVLLEGRKLWLNYPISTKRFYEQKSYTPQWLTVSRQDKAWASMLLLDCVLQFGLSYNDYRYNEHLPSTLHDIFEKPNHVSLTQQARFEIMLTDDMITFVNQLHFGVLNPSFTPGFIDSTDNEFRAETVMANAMDQEKLMKVLAGVQPKSKEYQRLQEYLSSSIRYSDNCYEIPEGELQNVAMNMERLRWAAIEEDNYILVNIPAFNLKYYYADTVNEFKVIVGRPSTPTPQLQSQIEYIITGPDRNVAGSVFIKQVLPNALKDHHYLENNQITIYDKKGAFVKADRRVLTSIIKDPSGYYARQAAGCDNTSGAILFSFPNIYEVSMHDAPDKTAFEQADRALSKGGISIANADSLAALLLKNSGTASRLKEMQEAIISYKKKTFTLNKVMPVKVVYLTSDVLNGKLVSYTDIYDLDRSLQSIMFPSVRPLSMR</sequence>
<dbReference type="Gene3D" id="2.40.440.10">
    <property type="entry name" value="L,D-transpeptidase catalytic domain-like"/>
    <property type="match status" value="1"/>
</dbReference>
<evidence type="ECO:0000259" key="8">
    <source>
        <dbReference type="Pfam" id="PF20142"/>
    </source>
</evidence>
<evidence type="ECO:0000256" key="4">
    <source>
        <dbReference type="ARBA" id="ARBA00022960"/>
    </source>
</evidence>
<dbReference type="CDD" id="cd16913">
    <property type="entry name" value="YkuD_like"/>
    <property type="match status" value="1"/>
</dbReference>
<dbReference type="SUPFAM" id="SSF141523">
    <property type="entry name" value="L,D-transpeptidase catalytic domain-like"/>
    <property type="match status" value="1"/>
</dbReference>
<dbReference type="Proteomes" id="UP000618754">
    <property type="component" value="Unassembled WGS sequence"/>
</dbReference>
<keyword evidence="5" id="KW-0573">Peptidoglycan synthesis</keyword>
<dbReference type="Pfam" id="PF03734">
    <property type="entry name" value="YkuD"/>
    <property type="match status" value="1"/>
</dbReference>
<dbReference type="InterPro" id="IPR052905">
    <property type="entry name" value="LD-transpeptidase_YkuD-like"/>
</dbReference>
<dbReference type="Pfam" id="PF20142">
    <property type="entry name" value="Scaffold"/>
    <property type="match status" value="1"/>
</dbReference>
<evidence type="ECO:0000256" key="1">
    <source>
        <dbReference type="ARBA" id="ARBA00004752"/>
    </source>
</evidence>
<evidence type="ECO:0000259" key="7">
    <source>
        <dbReference type="Pfam" id="PF03734"/>
    </source>
</evidence>
<comment type="similarity">
    <text evidence="2">Belongs to the YkuD family.</text>
</comment>
<evidence type="ECO:0000256" key="5">
    <source>
        <dbReference type="ARBA" id="ARBA00022984"/>
    </source>
</evidence>
<evidence type="ECO:0000256" key="6">
    <source>
        <dbReference type="ARBA" id="ARBA00023316"/>
    </source>
</evidence>
<evidence type="ECO:0000313" key="9">
    <source>
        <dbReference type="EMBL" id="MBD1386561.1"/>
    </source>
</evidence>
<proteinExistence type="inferred from homology"/>
<keyword evidence="3" id="KW-0808">Transferase</keyword>
<evidence type="ECO:0000256" key="3">
    <source>
        <dbReference type="ARBA" id="ARBA00022679"/>
    </source>
</evidence>
<feature type="domain" description="L,D-TPase catalytic" evidence="7">
    <location>
        <begin position="244"/>
        <end position="404"/>
    </location>
</feature>
<dbReference type="RefSeq" id="WP_191176404.1">
    <property type="nucleotide sequence ID" value="NZ_JACWMW010000003.1"/>
</dbReference>
<keyword evidence="10" id="KW-1185">Reference proteome</keyword>
<protein>
    <submittedName>
        <fullName evidence="9">L,D-transpeptidase family protein</fullName>
    </submittedName>
</protein>
<organism evidence="9 10">
    <name type="scientific">Mucilaginibacter rigui</name>
    <dbReference type="NCBI Taxonomy" id="534635"/>
    <lineage>
        <taxon>Bacteria</taxon>
        <taxon>Pseudomonadati</taxon>
        <taxon>Bacteroidota</taxon>
        <taxon>Sphingobacteriia</taxon>
        <taxon>Sphingobacteriales</taxon>
        <taxon>Sphingobacteriaceae</taxon>
        <taxon>Mucilaginibacter</taxon>
    </lineage>
</organism>
<dbReference type="PANTHER" id="PTHR41533:SF2">
    <property type="entry name" value="BLR7131 PROTEIN"/>
    <property type="match status" value="1"/>
</dbReference>
<dbReference type="PANTHER" id="PTHR41533">
    <property type="entry name" value="L,D-TRANSPEPTIDASE HI_1667-RELATED"/>
    <property type="match status" value="1"/>
</dbReference>
<dbReference type="InterPro" id="IPR038063">
    <property type="entry name" value="Transpep_catalytic_dom"/>
</dbReference>
<evidence type="ECO:0000256" key="2">
    <source>
        <dbReference type="ARBA" id="ARBA00005992"/>
    </source>
</evidence>
<dbReference type="InterPro" id="IPR045380">
    <property type="entry name" value="LD_TPept_scaffold_dom"/>
</dbReference>
<keyword evidence="6" id="KW-0961">Cell wall biogenesis/degradation</keyword>
<accession>A0ABR7X7M4</accession>
<dbReference type="EMBL" id="JACWMW010000003">
    <property type="protein sequence ID" value="MBD1386561.1"/>
    <property type="molecule type" value="Genomic_DNA"/>
</dbReference>